<dbReference type="Gene3D" id="1.10.530.10">
    <property type="match status" value="1"/>
</dbReference>
<protein>
    <submittedName>
        <fullName evidence="3">Murein transglycosylase</fullName>
    </submittedName>
</protein>
<evidence type="ECO:0000256" key="1">
    <source>
        <dbReference type="ARBA" id="ARBA00007734"/>
    </source>
</evidence>
<comment type="caution">
    <text evidence="3">The sequence shown here is derived from an EMBL/GenBank/DDBJ whole genome shotgun (WGS) entry which is preliminary data.</text>
</comment>
<dbReference type="InterPro" id="IPR023346">
    <property type="entry name" value="Lysozyme-like_dom_sf"/>
</dbReference>
<sequence>MDSRATLRWFLLLVLLPGLALAGVAKHVKHKHWTNDYDRYFRKYTKHYFGPHFDWHWFKAQGIAESGLRPNASSSAGARGLMQILPSTYEEIKEKNPHFTNIEDPRWNIAAGIFYDRMLYRRWKKGLPTEQRLSFALASYNAGYGNVNKAYRRAKGKHGEVKSWNQVAPYAPNETRHYVKRIKGLMQTE</sequence>
<dbReference type="AlphaFoldDB" id="A0A370DG18"/>
<dbReference type="SUPFAM" id="SSF53955">
    <property type="entry name" value="Lysozyme-like"/>
    <property type="match status" value="1"/>
</dbReference>
<keyword evidence="4" id="KW-1185">Reference proteome</keyword>
<accession>A0A370DG18</accession>
<evidence type="ECO:0000313" key="4">
    <source>
        <dbReference type="Proteomes" id="UP000254771"/>
    </source>
</evidence>
<feature type="domain" description="Transglycosylase SLT" evidence="2">
    <location>
        <begin position="63"/>
        <end position="158"/>
    </location>
</feature>
<gene>
    <name evidence="3" type="ORF">DIZ78_14820</name>
</gene>
<dbReference type="Proteomes" id="UP000254771">
    <property type="component" value="Unassembled WGS sequence"/>
</dbReference>
<dbReference type="PANTHER" id="PTHR37423:SF2">
    <property type="entry name" value="MEMBRANE-BOUND LYTIC MUREIN TRANSGLYCOSYLASE C"/>
    <property type="match status" value="1"/>
</dbReference>
<reference evidence="3 4" key="1">
    <citation type="journal article" date="2018" name="ISME J.">
        <title>Endosymbiont genomes yield clues of tubeworm success.</title>
        <authorList>
            <person name="Li Y."/>
            <person name="Liles M.R."/>
            <person name="Halanych K.M."/>
        </authorList>
    </citation>
    <scope>NUCLEOTIDE SEQUENCE [LARGE SCALE GENOMIC DNA]</scope>
    <source>
        <strain evidence="3">A1462</strain>
    </source>
</reference>
<dbReference type="EMBL" id="QFXE01000020">
    <property type="protein sequence ID" value="RDH83267.1"/>
    <property type="molecule type" value="Genomic_DNA"/>
</dbReference>
<proteinExistence type="inferred from homology"/>
<dbReference type="InterPro" id="IPR008258">
    <property type="entry name" value="Transglycosylase_SLT_dom_1"/>
</dbReference>
<evidence type="ECO:0000313" key="3">
    <source>
        <dbReference type="EMBL" id="RDH83267.1"/>
    </source>
</evidence>
<dbReference type="PANTHER" id="PTHR37423">
    <property type="entry name" value="SOLUBLE LYTIC MUREIN TRANSGLYCOSYLASE-RELATED"/>
    <property type="match status" value="1"/>
</dbReference>
<evidence type="ECO:0000259" key="2">
    <source>
        <dbReference type="Pfam" id="PF01464"/>
    </source>
</evidence>
<organism evidence="3 4">
    <name type="scientific">endosymbiont of Escarpia spicata</name>
    <dbReference type="NCBI Taxonomy" id="2200908"/>
    <lineage>
        <taxon>Bacteria</taxon>
        <taxon>Pseudomonadati</taxon>
        <taxon>Pseudomonadota</taxon>
        <taxon>Gammaproteobacteria</taxon>
        <taxon>sulfur-oxidizing symbionts</taxon>
    </lineage>
</organism>
<comment type="similarity">
    <text evidence="1">Belongs to the transglycosylase Slt family.</text>
</comment>
<dbReference type="Pfam" id="PF01464">
    <property type="entry name" value="SLT"/>
    <property type="match status" value="1"/>
</dbReference>
<name>A0A370DG18_9GAMM</name>